<feature type="chain" id="PRO_5030741762" description="Curlin" evidence="1">
    <location>
        <begin position="23"/>
        <end position="181"/>
    </location>
</feature>
<organism evidence="2 3">
    <name type="scientific">Hymenobacter luteus</name>
    <dbReference type="NCBI Taxonomy" id="1411122"/>
    <lineage>
        <taxon>Bacteria</taxon>
        <taxon>Pseudomonadati</taxon>
        <taxon>Bacteroidota</taxon>
        <taxon>Cytophagia</taxon>
        <taxon>Cytophagales</taxon>
        <taxon>Hymenobacteraceae</taxon>
        <taxon>Hymenobacter</taxon>
    </lineage>
</organism>
<dbReference type="EMBL" id="JACHGG010000007">
    <property type="protein sequence ID" value="MBB6061012.1"/>
    <property type="molecule type" value="Genomic_DNA"/>
</dbReference>
<sequence length="181" mass="19304">MKRSICGLMVAPALLLSFSAQAQSENQEGKSAEQVLIEQLGAQPVATESTALPVANRTTLVQVGASNEAILRQSGVNNVINASQSGVLNQYEIIQNGVANSVNSLIVGSNTSSAIRQEGDYNKVEQELRVDGRQYTVQQLGSNNELTQRETGSAAPAGYNIKMQGNGIRLTIEQGVRTFQP</sequence>
<name>A0A7W9WES6_9BACT</name>
<reference evidence="2 3" key="1">
    <citation type="submission" date="2020-08" db="EMBL/GenBank/DDBJ databases">
        <title>Genomic Encyclopedia of Type Strains, Phase IV (KMG-IV): sequencing the most valuable type-strain genomes for metagenomic binning, comparative biology and taxonomic classification.</title>
        <authorList>
            <person name="Goeker M."/>
        </authorList>
    </citation>
    <scope>NUCLEOTIDE SEQUENCE [LARGE SCALE GENOMIC DNA]</scope>
    <source>
        <strain evidence="2 3">DSM 26718</strain>
    </source>
</reference>
<keyword evidence="1" id="KW-0732">Signal</keyword>
<dbReference type="Proteomes" id="UP000532746">
    <property type="component" value="Unassembled WGS sequence"/>
</dbReference>
<evidence type="ECO:0000313" key="2">
    <source>
        <dbReference type="EMBL" id="MBB6061012.1"/>
    </source>
</evidence>
<protein>
    <recommendedName>
        <fullName evidence="4">Curlin</fullName>
    </recommendedName>
</protein>
<dbReference type="AlphaFoldDB" id="A0A7W9WES6"/>
<keyword evidence="3" id="KW-1185">Reference proteome</keyword>
<proteinExistence type="predicted"/>
<evidence type="ECO:0008006" key="4">
    <source>
        <dbReference type="Google" id="ProtNLM"/>
    </source>
</evidence>
<evidence type="ECO:0000313" key="3">
    <source>
        <dbReference type="Proteomes" id="UP000532746"/>
    </source>
</evidence>
<gene>
    <name evidence="2" type="ORF">HNQ93_003888</name>
</gene>
<feature type="signal peptide" evidence="1">
    <location>
        <begin position="1"/>
        <end position="22"/>
    </location>
</feature>
<accession>A0A7W9WES6</accession>
<comment type="caution">
    <text evidence="2">The sequence shown here is derived from an EMBL/GenBank/DDBJ whole genome shotgun (WGS) entry which is preliminary data.</text>
</comment>
<evidence type="ECO:0000256" key="1">
    <source>
        <dbReference type="SAM" id="SignalP"/>
    </source>
</evidence>